<dbReference type="Proteomes" id="UP000292704">
    <property type="component" value="Unassembled WGS sequence"/>
</dbReference>
<dbReference type="EMBL" id="SHMR01000010">
    <property type="protein sequence ID" value="RZH66316.1"/>
    <property type="molecule type" value="Genomic_DNA"/>
</dbReference>
<keyword evidence="1" id="KW-0472">Membrane</keyword>
<reference evidence="2 3" key="1">
    <citation type="submission" date="2019-02" db="EMBL/GenBank/DDBJ databases">
        <title>Genome analysis provides insights into bioremediation potentialities and Haloocin production by Natrinema altunense strain 4.1R isolated from Chott Douz in Tunisian desert.</title>
        <authorList>
            <person name="Najjari A."/>
            <person name="Youssef N."/>
            <person name="Ben Dhia O."/>
            <person name="Ferjani R."/>
            <person name="El Hidri D."/>
            <person name="Ouzari H.I."/>
            <person name="Cherif A."/>
        </authorList>
    </citation>
    <scope>NUCLEOTIDE SEQUENCE [LARGE SCALE GENOMIC DNA]</scope>
    <source>
        <strain evidence="2 3">4.1R</strain>
    </source>
</reference>
<gene>
    <name evidence="2" type="ORF">ELS17_17955</name>
</gene>
<accession>A0A482XXQ1</accession>
<proteinExistence type="predicted"/>
<protein>
    <submittedName>
        <fullName evidence="2">Uncharacterized protein</fullName>
    </submittedName>
</protein>
<sequence>MEPVALLNNFGFPAVAFGLLWRLYREERNERREERSKWLEAIQEHTAAVRDLRRDVRTVATDGGSEQEGEES</sequence>
<evidence type="ECO:0000256" key="1">
    <source>
        <dbReference type="SAM" id="Phobius"/>
    </source>
</evidence>
<evidence type="ECO:0000313" key="2">
    <source>
        <dbReference type="EMBL" id="RZH66316.1"/>
    </source>
</evidence>
<comment type="caution">
    <text evidence="2">The sequence shown here is derived from an EMBL/GenBank/DDBJ whole genome shotgun (WGS) entry which is preliminary data.</text>
</comment>
<dbReference type="RefSeq" id="WP_130171785.1">
    <property type="nucleotide sequence ID" value="NZ_SHMR01000010.1"/>
</dbReference>
<organism evidence="2 3">
    <name type="scientific">Natrinema altunense</name>
    <dbReference type="NCBI Taxonomy" id="222984"/>
    <lineage>
        <taxon>Archaea</taxon>
        <taxon>Methanobacteriati</taxon>
        <taxon>Methanobacteriota</taxon>
        <taxon>Stenosarchaea group</taxon>
        <taxon>Halobacteria</taxon>
        <taxon>Halobacteriales</taxon>
        <taxon>Natrialbaceae</taxon>
        <taxon>Natrinema</taxon>
    </lineage>
</organism>
<evidence type="ECO:0000313" key="3">
    <source>
        <dbReference type="Proteomes" id="UP000292704"/>
    </source>
</evidence>
<dbReference type="AlphaFoldDB" id="A0A482XXQ1"/>
<keyword evidence="1" id="KW-1133">Transmembrane helix</keyword>
<feature type="transmembrane region" description="Helical" evidence="1">
    <location>
        <begin position="6"/>
        <end position="24"/>
    </location>
</feature>
<dbReference type="OrthoDB" id="176815at2157"/>
<keyword evidence="1" id="KW-0812">Transmembrane</keyword>
<name>A0A482XXQ1_9EURY</name>